<name>A0A9P0GIX8_9CUCU</name>
<organism evidence="7 8">
    <name type="scientific">Psylliodes chrysocephalus</name>
    <dbReference type="NCBI Taxonomy" id="3402493"/>
    <lineage>
        <taxon>Eukaryota</taxon>
        <taxon>Metazoa</taxon>
        <taxon>Ecdysozoa</taxon>
        <taxon>Arthropoda</taxon>
        <taxon>Hexapoda</taxon>
        <taxon>Insecta</taxon>
        <taxon>Pterygota</taxon>
        <taxon>Neoptera</taxon>
        <taxon>Endopterygota</taxon>
        <taxon>Coleoptera</taxon>
        <taxon>Polyphaga</taxon>
        <taxon>Cucujiformia</taxon>
        <taxon>Chrysomeloidea</taxon>
        <taxon>Chrysomelidae</taxon>
        <taxon>Galerucinae</taxon>
        <taxon>Alticini</taxon>
        <taxon>Psylliodes</taxon>
    </lineage>
</organism>
<dbReference type="EMBL" id="OV651818">
    <property type="protein sequence ID" value="CAH1111455.1"/>
    <property type="molecule type" value="Genomic_DNA"/>
</dbReference>
<accession>A0A9P0GIX8</accession>
<dbReference type="OrthoDB" id="6611136at2759"/>
<keyword evidence="2 5" id="KW-0863">Zinc-finger</keyword>
<reference evidence="7" key="1">
    <citation type="submission" date="2022-01" db="EMBL/GenBank/DDBJ databases">
        <authorList>
            <person name="King R."/>
        </authorList>
    </citation>
    <scope>NUCLEOTIDE SEQUENCE</scope>
</reference>
<keyword evidence="3" id="KW-0862">Zinc</keyword>
<dbReference type="SMART" id="SM00692">
    <property type="entry name" value="DM3"/>
    <property type="match status" value="1"/>
</dbReference>
<sequence length="209" mass="24184">MPGQNCAIASCKSNRLTLMKAGVKLIFHSFPKQNDSVSNTIKKEWIKRCKRETKFNPLTATICSLHFTPDDYKRDLQNELLGLPLRRVLQKTAVPTLNLNVRSEKLEAKRTETKRKRKLVKSSHKTNLINLEPSKLLDTRSTSTDQLQPSNSSGTYTYKQKYEHLLLMYIKLKSKSTKKINGLNKMVKYYKAKCYNQTINKNVKLIRYG</sequence>
<dbReference type="PANTHER" id="PTHR46927">
    <property type="entry name" value="AGAP005574-PA"/>
    <property type="match status" value="1"/>
</dbReference>
<evidence type="ECO:0000256" key="1">
    <source>
        <dbReference type="ARBA" id="ARBA00022723"/>
    </source>
</evidence>
<feature type="domain" description="THAP-type" evidence="6">
    <location>
        <begin position="1"/>
        <end position="98"/>
    </location>
</feature>
<dbReference type="InterPro" id="IPR006612">
    <property type="entry name" value="THAP_Znf"/>
</dbReference>
<evidence type="ECO:0000256" key="2">
    <source>
        <dbReference type="ARBA" id="ARBA00022771"/>
    </source>
</evidence>
<evidence type="ECO:0000256" key="4">
    <source>
        <dbReference type="ARBA" id="ARBA00023125"/>
    </source>
</evidence>
<dbReference type="PANTHER" id="PTHR46927:SF3">
    <property type="entry name" value="THAP-TYPE DOMAIN-CONTAINING PROTEIN"/>
    <property type="match status" value="1"/>
</dbReference>
<keyword evidence="4 5" id="KW-0238">DNA-binding</keyword>
<dbReference type="InterPro" id="IPR052224">
    <property type="entry name" value="THAP_domain_protein"/>
</dbReference>
<evidence type="ECO:0000259" key="6">
    <source>
        <dbReference type="PROSITE" id="PS50950"/>
    </source>
</evidence>
<evidence type="ECO:0000313" key="8">
    <source>
        <dbReference type="Proteomes" id="UP001153636"/>
    </source>
</evidence>
<keyword evidence="8" id="KW-1185">Reference proteome</keyword>
<dbReference type="SUPFAM" id="SSF57716">
    <property type="entry name" value="Glucocorticoid receptor-like (DNA-binding domain)"/>
    <property type="match status" value="1"/>
</dbReference>
<dbReference type="GO" id="GO:0003677">
    <property type="term" value="F:DNA binding"/>
    <property type="evidence" value="ECO:0007669"/>
    <property type="project" value="UniProtKB-UniRule"/>
</dbReference>
<dbReference type="SMART" id="SM00980">
    <property type="entry name" value="THAP"/>
    <property type="match status" value="1"/>
</dbReference>
<dbReference type="Pfam" id="PF05485">
    <property type="entry name" value="THAP"/>
    <property type="match status" value="1"/>
</dbReference>
<proteinExistence type="predicted"/>
<evidence type="ECO:0000313" key="7">
    <source>
        <dbReference type="EMBL" id="CAH1111455.1"/>
    </source>
</evidence>
<evidence type="ECO:0000256" key="3">
    <source>
        <dbReference type="ARBA" id="ARBA00022833"/>
    </source>
</evidence>
<dbReference type="PROSITE" id="PS50950">
    <property type="entry name" value="ZF_THAP"/>
    <property type="match status" value="1"/>
</dbReference>
<gene>
    <name evidence="7" type="ORF">PSYICH_LOCUS12902</name>
</gene>
<dbReference type="Proteomes" id="UP001153636">
    <property type="component" value="Chromosome 6"/>
</dbReference>
<dbReference type="AlphaFoldDB" id="A0A9P0GIX8"/>
<evidence type="ECO:0000256" key="5">
    <source>
        <dbReference type="PROSITE-ProRule" id="PRU00309"/>
    </source>
</evidence>
<protein>
    <recommendedName>
        <fullName evidence="6">THAP-type domain-containing protein</fullName>
    </recommendedName>
</protein>
<dbReference type="GO" id="GO:0008270">
    <property type="term" value="F:zinc ion binding"/>
    <property type="evidence" value="ECO:0007669"/>
    <property type="project" value="UniProtKB-KW"/>
</dbReference>
<keyword evidence="1" id="KW-0479">Metal-binding</keyword>